<evidence type="ECO:0000313" key="1">
    <source>
        <dbReference type="EMBL" id="MBD2294994.1"/>
    </source>
</evidence>
<sequence length="45" mass="5093">MPLSQETITRLLTALERAKARTLKPQSINELRQELGIDAKEEGSR</sequence>
<dbReference type="Proteomes" id="UP000662185">
    <property type="component" value="Unassembled WGS sequence"/>
</dbReference>
<gene>
    <name evidence="1" type="ORF">H6G06_16270</name>
</gene>
<accession>A0A927A1S7</accession>
<keyword evidence="2" id="KW-1185">Reference proteome</keyword>
<protein>
    <submittedName>
        <fullName evidence="1">Addiction module antitoxin</fullName>
    </submittedName>
</protein>
<organism evidence="1 2">
    <name type="scientific">Anabaena sphaerica FACHB-251</name>
    <dbReference type="NCBI Taxonomy" id="2692883"/>
    <lineage>
        <taxon>Bacteria</taxon>
        <taxon>Bacillati</taxon>
        <taxon>Cyanobacteriota</taxon>
        <taxon>Cyanophyceae</taxon>
        <taxon>Nostocales</taxon>
        <taxon>Nostocaceae</taxon>
        <taxon>Anabaena</taxon>
    </lineage>
</organism>
<evidence type="ECO:0000313" key="2">
    <source>
        <dbReference type="Proteomes" id="UP000662185"/>
    </source>
</evidence>
<proteinExistence type="predicted"/>
<dbReference type="EMBL" id="JACJQU010000009">
    <property type="protein sequence ID" value="MBD2294994.1"/>
    <property type="molecule type" value="Genomic_DNA"/>
</dbReference>
<comment type="caution">
    <text evidence="1">The sequence shown here is derived from an EMBL/GenBank/DDBJ whole genome shotgun (WGS) entry which is preliminary data.</text>
</comment>
<name>A0A927A1S7_9NOST</name>
<dbReference type="AlphaFoldDB" id="A0A927A1S7"/>
<dbReference type="Gene3D" id="1.10.1220.170">
    <property type="match status" value="1"/>
</dbReference>
<reference evidence="2" key="1">
    <citation type="journal article" date="2020" name="ISME J.">
        <title>Comparative genomics reveals insights into cyanobacterial evolution and habitat adaptation.</title>
        <authorList>
            <person name="Chen M.Y."/>
            <person name="Teng W.K."/>
            <person name="Zhao L."/>
            <person name="Hu C.X."/>
            <person name="Zhou Y.K."/>
            <person name="Han B.P."/>
            <person name="Song L.R."/>
            <person name="Shu W.S."/>
        </authorList>
    </citation>
    <scope>NUCLEOTIDE SEQUENCE [LARGE SCALE GENOMIC DNA]</scope>
    <source>
        <strain evidence="2">FACHB-251</strain>
    </source>
</reference>